<dbReference type="Proteomes" id="UP000274082">
    <property type="component" value="Chromosome 20"/>
</dbReference>
<dbReference type="SMR" id="A0A3S7WW40"/>
<dbReference type="Proteomes" id="UP000601710">
    <property type="component" value="Chromosome 20"/>
</dbReference>
<gene>
    <name evidence="2" type="ORF">LdCL_200020000</name>
    <name evidence="3" type="ORF">LDHU3_20.1900</name>
</gene>
<dbReference type="VEuPathDB" id="TriTrypDB:LDHU3_20.1900"/>
<organism evidence="2 4">
    <name type="scientific">Leishmania donovani</name>
    <dbReference type="NCBI Taxonomy" id="5661"/>
    <lineage>
        <taxon>Eukaryota</taxon>
        <taxon>Discoba</taxon>
        <taxon>Euglenozoa</taxon>
        <taxon>Kinetoplastea</taxon>
        <taxon>Metakinetoplastina</taxon>
        <taxon>Trypanosomatida</taxon>
        <taxon>Trypanosomatidae</taxon>
        <taxon>Leishmaniinae</taxon>
        <taxon>Leishmania</taxon>
    </lineage>
</organism>
<evidence type="ECO:0000313" key="2">
    <source>
        <dbReference type="EMBL" id="AYU78434.1"/>
    </source>
</evidence>
<dbReference type="AlphaFoldDB" id="A0A3S7WW40"/>
<proteinExistence type="predicted"/>
<name>A0A3S7WW40_LEIDO</name>
<dbReference type="OrthoDB" id="272021at2759"/>
<dbReference type="EMBL" id="CP029519">
    <property type="protein sequence ID" value="AYU78434.1"/>
    <property type="molecule type" value="Genomic_DNA"/>
</dbReference>
<reference evidence="2 4" key="1">
    <citation type="journal article" date="2018" name="Sci. Rep.">
        <title>A complete Leishmania donovani reference genome identifies novel genetic variations associated with virulence.</title>
        <authorList>
            <person name="Lypaczewski P."/>
            <person name="Hoshizaki J."/>
            <person name="Zhang W.-W."/>
            <person name="McCall L.-I."/>
            <person name="Torcivia-Rodriguez J."/>
            <person name="Simonyan V."/>
            <person name="Kaur A."/>
            <person name="Dewar K."/>
            <person name="Matlashewski G."/>
        </authorList>
    </citation>
    <scope>NUCLEOTIDE SEQUENCE [LARGE SCALE GENOMIC DNA]</scope>
    <source>
        <strain evidence="2 4">LdCL</strain>
    </source>
</reference>
<feature type="region of interest" description="Disordered" evidence="1">
    <location>
        <begin position="30"/>
        <end position="58"/>
    </location>
</feature>
<sequence>MCRWTAADRDALQRLAPSERSPMVEVLERLESQGHNKPSSPMACIRPNEPEHMPNLHHHVPSELAPACCARSRMPLQGHCEANEECVAHNRVPKEYATWL</sequence>
<dbReference type="EMBL" id="LR812640">
    <property type="protein sequence ID" value="CAC5429708.1"/>
    <property type="molecule type" value="Genomic_DNA"/>
</dbReference>
<accession>A0A3S7WW40</accession>
<dbReference type="VEuPathDB" id="TriTrypDB:LdCL_200020000"/>
<evidence type="ECO:0000256" key="1">
    <source>
        <dbReference type="SAM" id="MobiDB-lite"/>
    </source>
</evidence>
<reference evidence="3" key="2">
    <citation type="submission" date="2020-06" db="EMBL/GenBank/DDBJ databases">
        <authorList>
            <person name="Camacho E."/>
            <person name="Gonzalez-de la Fuente S."/>
            <person name="Rastrojo A."/>
            <person name="Peiro-Pastor R."/>
            <person name="Solana JC."/>
            <person name="Tabera L."/>
            <person name="Gamarro F."/>
            <person name="Carrasco-Ramiro F."/>
            <person name="Requena JM."/>
            <person name="Aguado B."/>
        </authorList>
    </citation>
    <scope>NUCLEOTIDE SEQUENCE</scope>
</reference>
<protein>
    <submittedName>
        <fullName evidence="3">Hypothetical_protein</fullName>
    </submittedName>
</protein>
<evidence type="ECO:0000313" key="3">
    <source>
        <dbReference type="EMBL" id="CAC5429708.1"/>
    </source>
</evidence>
<keyword evidence="4" id="KW-1185">Reference proteome</keyword>
<evidence type="ECO:0000313" key="4">
    <source>
        <dbReference type="Proteomes" id="UP000274082"/>
    </source>
</evidence>